<keyword evidence="4" id="KW-0862">Zinc</keyword>
<evidence type="ECO:0000256" key="6">
    <source>
        <dbReference type="ARBA" id="ARBA00036832"/>
    </source>
</evidence>
<comment type="similarity">
    <text evidence="1">Belongs to the metallo-dependent hydrolases superfamily. ACMSD family.</text>
</comment>
<dbReference type="Gene3D" id="3.20.20.140">
    <property type="entry name" value="Metal-dependent hydrolases"/>
    <property type="match status" value="1"/>
</dbReference>
<evidence type="ECO:0000256" key="7">
    <source>
        <dbReference type="ARBA" id="ARBA00038889"/>
    </source>
</evidence>
<dbReference type="PANTHER" id="PTHR21240:SF29">
    <property type="entry name" value="AMIDOHYDROLASE-RELATED DOMAIN-CONTAINING PROTEIN"/>
    <property type="match status" value="1"/>
</dbReference>
<dbReference type="InterPro" id="IPR032465">
    <property type="entry name" value="ACMSD"/>
</dbReference>
<dbReference type="GO" id="GO:0005829">
    <property type="term" value="C:cytosol"/>
    <property type="evidence" value="ECO:0007669"/>
    <property type="project" value="TreeGrafter"/>
</dbReference>
<organism evidence="10 11">
    <name type="scientific">Exophiala spinifera</name>
    <dbReference type="NCBI Taxonomy" id="91928"/>
    <lineage>
        <taxon>Eukaryota</taxon>
        <taxon>Fungi</taxon>
        <taxon>Dikarya</taxon>
        <taxon>Ascomycota</taxon>
        <taxon>Pezizomycotina</taxon>
        <taxon>Eurotiomycetes</taxon>
        <taxon>Chaetothyriomycetidae</taxon>
        <taxon>Chaetothyriales</taxon>
        <taxon>Herpotrichiellaceae</taxon>
        <taxon>Exophiala</taxon>
    </lineage>
</organism>
<dbReference type="GO" id="GO:0016787">
    <property type="term" value="F:hydrolase activity"/>
    <property type="evidence" value="ECO:0007669"/>
    <property type="project" value="InterPro"/>
</dbReference>
<dbReference type="InterPro" id="IPR006680">
    <property type="entry name" value="Amidohydro-rel"/>
</dbReference>
<evidence type="ECO:0000256" key="2">
    <source>
        <dbReference type="ARBA" id="ARBA00022723"/>
    </source>
</evidence>
<sequence length="326" mass="36750">MSPTKIDVHTHIVPPFWSDAVAAAGKIPIPPTWNEEEHLELMERCNIAKSIFSITHPGTHLIPGDFKSARDLARRCNKFSAEVKQKRPDKFGYFAALPLPDVEGALAEIDYAFDKLQPDGVCVLTSHDGIYLGDPQFDLVFEELNRRKAKVFIHPTVPCITHDGCLISAIPTKRLPQGICEYFFEEARVIFNLLMSHTPSRFPDIRFIIPHAGGAFPPIVERFARFGKAVFGNAQEVTSLDIKHILQEHFYFDLTGFVLPDQIHGLLRFTGPDRLLFGSDYPYTRYESVVELAVELESELGSVIPNEKDRHDVYEGNAKTLFGDTL</sequence>
<dbReference type="Pfam" id="PF04909">
    <property type="entry name" value="Amidohydro_2"/>
    <property type="match status" value="1"/>
</dbReference>
<dbReference type="GeneID" id="27328132"/>
<evidence type="ECO:0000256" key="5">
    <source>
        <dbReference type="ARBA" id="ARBA00023239"/>
    </source>
</evidence>
<evidence type="ECO:0000259" key="9">
    <source>
        <dbReference type="Pfam" id="PF04909"/>
    </source>
</evidence>
<evidence type="ECO:0000256" key="8">
    <source>
        <dbReference type="RuleBase" id="RU366045"/>
    </source>
</evidence>
<gene>
    <name evidence="10" type="ORF">PV08_01049</name>
</gene>
<dbReference type="AlphaFoldDB" id="A0A0D2CA91"/>
<keyword evidence="11" id="KW-1185">Reference proteome</keyword>
<evidence type="ECO:0000256" key="1">
    <source>
        <dbReference type="ARBA" id="ARBA00005871"/>
    </source>
</evidence>
<dbReference type="GO" id="GO:0019748">
    <property type="term" value="P:secondary metabolic process"/>
    <property type="evidence" value="ECO:0007669"/>
    <property type="project" value="TreeGrafter"/>
</dbReference>
<keyword evidence="5 8" id="KW-0456">Lyase</keyword>
<dbReference type="VEuPathDB" id="FungiDB:PV08_01049"/>
<accession>A0A0D2CA91</accession>
<dbReference type="SUPFAM" id="SSF51556">
    <property type="entry name" value="Metallo-dependent hydrolases"/>
    <property type="match status" value="1"/>
</dbReference>
<protein>
    <recommendedName>
        <fullName evidence="7">6-methylsalicylate decarboxylase</fullName>
        <ecNumber evidence="7">4.1.1.52</ecNumber>
    </recommendedName>
</protein>
<dbReference type="GO" id="GO:0047596">
    <property type="term" value="F:6-methylsalicylate decarboxylase activity"/>
    <property type="evidence" value="ECO:0007669"/>
    <property type="project" value="UniProtKB-EC"/>
</dbReference>
<dbReference type="RefSeq" id="XP_016240690.1">
    <property type="nucleotide sequence ID" value="XM_016375414.1"/>
</dbReference>
<dbReference type="EMBL" id="KN847492">
    <property type="protein sequence ID" value="KIW20474.1"/>
    <property type="molecule type" value="Genomic_DNA"/>
</dbReference>
<evidence type="ECO:0000313" key="10">
    <source>
        <dbReference type="EMBL" id="KIW20474.1"/>
    </source>
</evidence>
<proteinExistence type="inferred from homology"/>
<dbReference type="Proteomes" id="UP000053328">
    <property type="component" value="Unassembled WGS sequence"/>
</dbReference>
<dbReference type="EC" id="4.1.1.52" evidence="7"/>
<feature type="domain" description="Amidohydrolase-related" evidence="9">
    <location>
        <begin position="6"/>
        <end position="323"/>
    </location>
</feature>
<evidence type="ECO:0000256" key="4">
    <source>
        <dbReference type="ARBA" id="ARBA00022833"/>
    </source>
</evidence>
<dbReference type="HOGENOM" id="CLU_039329_2_0_1"/>
<comment type="catalytic activity">
    <reaction evidence="6">
        <text>6-methylsalicylate + H(+) = 3-methylphenol + CO2</text>
        <dbReference type="Rhea" id="RHEA:23112"/>
        <dbReference type="ChEBI" id="CHEBI:15378"/>
        <dbReference type="ChEBI" id="CHEBI:16526"/>
        <dbReference type="ChEBI" id="CHEBI:17231"/>
        <dbReference type="ChEBI" id="CHEBI:36658"/>
        <dbReference type="EC" id="4.1.1.52"/>
    </reaction>
    <physiologicalReaction direction="left-to-right" evidence="6">
        <dbReference type="Rhea" id="RHEA:23113"/>
    </physiologicalReaction>
</comment>
<keyword evidence="3 8" id="KW-0210">Decarboxylase</keyword>
<evidence type="ECO:0000313" key="11">
    <source>
        <dbReference type="Proteomes" id="UP000053328"/>
    </source>
</evidence>
<dbReference type="OrthoDB" id="2832284at2759"/>
<dbReference type="GO" id="GO:0046872">
    <property type="term" value="F:metal ion binding"/>
    <property type="evidence" value="ECO:0007669"/>
    <property type="project" value="UniProtKB-KW"/>
</dbReference>
<keyword evidence="2" id="KW-0479">Metal-binding</keyword>
<reference evidence="10 11" key="1">
    <citation type="submission" date="2015-01" db="EMBL/GenBank/DDBJ databases">
        <title>The Genome Sequence of Exophiala spinifera CBS89968.</title>
        <authorList>
            <consortium name="The Broad Institute Genomics Platform"/>
            <person name="Cuomo C."/>
            <person name="de Hoog S."/>
            <person name="Gorbushina A."/>
            <person name="Stielow B."/>
            <person name="Teixiera M."/>
            <person name="Abouelleil A."/>
            <person name="Chapman S.B."/>
            <person name="Priest M."/>
            <person name="Young S.K."/>
            <person name="Wortman J."/>
            <person name="Nusbaum C."/>
            <person name="Birren B."/>
        </authorList>
    </citation>
    <scope>NUCLEOTIDE SEQUENCE [LARGE SCALE GENOMIC DNA]</scope>
    <source>
        <strain evidence="10 11">CBS 89968</strain>
    </source>
</reference>
<name>A0A0D2CA91_9EURO</name>
<evidence type="ECO:0000256" key="3">
    <source>
        <dbReference type="ARBA" id="ARBA00022793"/>
    </source>
</evidence>
<dbReference type="STRING" id="91928.A0A0D2CA91"/>
<dbReference type="PANTHER" id="PTHR21240">
    <property type="entry name" value="2-AMINO-3-CARBOXYLMUCONATE-6-SEMIALDEHYDE DECARBOXYLASE"/>
    <property type="match status" value="1"/>
</dbReference>
<dbReference type="InterPro" id="IPR032466">
    <property type="entry name" value="Metal_Hydrolase"/>
</dbReference>